<evidence type="ECO:0000256" key="5">
    <source>
        <dbReference type="ARBA" id="ARBA00023204"/>
    </source>
</evidence>
<gene>
    <name evidence="8" type="ORF">COU85_00590</name>
</gene>
<feature type="domain" description="Methylated-DNA-[protein]-cysteine S-methyltransferase DNA binding" evidence="7">
    <location>
        <begin position="9"/>
        <end position="89"/>
    </location>
</feature>
<keyword evidence="3 8" id="KW-0808">Transferase</keyword>
<dbReference type="Proteomes" id="UP000231086">
    <property type="component" value="Unassembled WGS sequence"/>
</dbReference>
<evidence type="ECO:0000256" key="2">
    <source>
        <dbReference type="ARBA" id="ARBA00022603"/>
    </source>
</evidence>
<dbReference type="Pfam" id="PF01035">
    <property type="entry name" value="DNA_binding_1"/>
    <property type="match status" value="1"/>
</dbReference>
<evidence type="ECO:0000313" key="8">
    <source>
        <dbReference type="EMBL" id="PJE60006.1"/>
    </source>
</evidence>
<evidence type="ECO:0000313" key="9">
    <source>
        <dbReference type="Proteomes" id="UP000231086"/>
    </source>
</evidence>
<dbReference type="SUPFAM" id="SSF46767">
    <property type="entry name" value="Methylated DNA-protein cysteine methyltransferase, C-terminal domain"/>
    <property type="match status" value="1"/>
</dbReference>
<proteinExistence type="predicted"/>
<dbReference type="Gene3D" id="1.10.10.10">
    <property type="entry name" value="Winged helix-like DNA-binding domain superfamily/Winged helix DNA-binding domain"/>
    <property type="match status" value="1"/>
</dbReference>
<evidence type="ECO:0000256" key="4">
    <source>
        <dbReference type="ARBA" id="ARBA00022763"/>
    </source>
</evidence>
<reference evidence="9" key="1">
    <citation type="submission" date="2017-09" db="EMBL/GenBank/DDBJ databases">
        <title>Depth-based differentiation of microbial function through sediment-hosted aquifers and enrichment of novel symbionts in the deep terrestrial subsurface.</title>
        <authorList>
            <person name="Probst A.J."/>
            <person name="Ladd B."/>
            <person name="Jarett J.K."/>
            <person name="Geller-Mcgrath D.E."/>
            <person name="Sieber C.M.K."/>
            <person name="Emerson J.B."/>
            <person name="Anantharaman K."/>
            <person name="Thomas B.C."/>
            <person name="Malmstrom R."/>
            <person name="Stieglmeier M."/>
            <person name="Klingl A."/>
            <person name="Woyke T."/>
            <person name="Ryan C.M."/>
            <person name="Banfield J.F."/>
        </authorList>
    </citation>
    <scope>NUCLEOTIDE SEQUENCE [LARGE SCALE GENOMIC DNA]</scope>
</reference>
<evidence type="ECO:0000256" key="6">
    <source>
        <dbReference type="ARBA" id="ARBA00049348"/>
    </source>
</evidence>
<accession>A0A2M8KJB2</accession>
<dbReference type="CDD" id="cd06445">
    <property type="entry name" value="ATase"/>
    <property type="match status" value="1"/>
</dbReference>
<sequence>MFETKMKSFLKKVIAVVRKIPKGQALSYQEVARQAGSPRAARAVGNILHNCGGVKEGIPCHRVVKSNGQIGGYAHGTKKKTTLLKKEGALK</sequence>
<dbReference type="PROSITE" id="PS00374">
    <property type="entry name" value="MGMT"/>
    <property type="match status" value="1"/>
</dbReference>
<dbReference type="PANTHER" id="PTHR10815:SF13">
    <property type="entry name" value="METHYLATED-DNA--PROTEIN-CYSTEINE METHYLTRANSFERASE"/>
    <property type="match status" value="1"/>
</dbReference>
<dbReference type="InterPro" id="IPR001497">
    <property type="entry name" value="MethylDNA_cys_MeTrfase_AS"/>
</dbReference>
<dbReference type="NCBIfam" id="TIGR00589">
    <property type="entry name" value="ogt"/>
    <property type="match status" value="1"/>
</dbReference>
<protein>
    <submittedName>
        <fullName evidence="8">6-O-methylguanine DNA methyltransferase</fullName>
    </submittedName>
</protein>
<keyword evidence="2 8" id="KW-0489">Methyltransferase</keyword>
<dbReference type="InterPro" id="IPR036217">
    <property type="entry name" value="MethylDNA_cys_MeTrfase_DNAb"/>
</dbReference>
<name>A0A2M8KJB2_9BACT</name>
<dbReference type="GO" id="GO:0003908">
    <property type="term" value="F:methylated-DNA-[protein]-cysteine S-methyltransferase activity"/>
    <property type="evidence" value="ECO:0007669"/>
    <property type="project" value="UniProtKB-EC"/>
</dbReference>
<comment type="caution">
    <text evidence="8">The sequence shown here is derived from an EMBL/GenBank/DDBJ whole genome shotgun (WGS) entry which is preliminary data.</text>
</comment>
<dbReference type="GO" id="GO:0032259">
    <property type="term" value="P:methylation"/>
    <property type="evidence" value="ECO:0007669"/>
    <property type="project" value="UniProtKB-KW"/>
</dbReference>
<evidence type="ECO:0000256" key="1">
    <source>
        <dbReference type="ARBA" id="ARBA00001286"/>
    </source>
</evidence>
<comment type="catalytic activity">
    <reaction evidence="6">
        <text>a 6-O-methyl-2'-deoxyguanosine in DNA + L-cysteinyl-[protein] = S-methyl-L-cysteinyl-[protein] + a 2'-deoxyguanosine in DNA</text>
        <dbReference type="Rhea" id="RHEA:24000"/>
        <dbReference type="Rhea" id="RHEA-COMP:10131"/>
        <dbReference type="Rhea" id="RHEA-COMP:10132"/>
        <dbReference type="Rhea" id="RHEA-COMP:11367"/>
        <dbReference type="Rhea" id="RHEA-COMP:11368"/>
        <dbReference type="ChEBI" id="CHEBI:29950"/>
        <dbReference type="ChEBI" id="CHEBI:82612"/>
        <dbReference type="ChEBI" id="CHEBI:85445"/>
        <dbReference type="ChEBI" id="CHEBI:85448"/>
        <dbReference type="EC" id="2.1.1.63"/>
    </reaction>
</comment>
<comment type="catalytic activity">
    <reaction evidence="1">
        <text>a 4-O-methyl-thymidine in DNA + L-cysteinyl-[protein] = a thymidine in DNA + S-methyl-L-cysteinyl-[protein]</text>
        <dbReference type="Rhea" id="RHEA:53428"/>
        <dbReference type="Rhea" id="RHEA-COMP:10131"/>
        <dbReference type="Rhea" id="RHEA-COMP:10132"/>
        <dbReference type="Rhea" id="RHEA-COMP:13555"/>
        <dbReference type="Rhea" id="RHEA-COMP:13556"/>
        <dbReference type="ChEBI" id="CHEBI:29950"/>
        <dbReference type="ChEBI" id="CHEBI:82612"/>
        <dbReference type="ChEBI" id="CHEBI:137386"/>
        <dbReference type="ChEBI" id="CHEBI:137387"/>
        <dbReference type="EC" id="2.1.1.63"/>
    </reaction>
</comment>
<evidence type="ECO:0000259" key="7">
    <source>
        <dbReference type="Pfam" id="PF01035"/>
    </source>
</evidence>
<dbReference type="InterPro" id="IPR014048">
    <property type="entry name" value="MethylDNA_cys_MeTrfase_DNA-bd"/>
</dbReference>
<organism evidence="8 9">
    <name type="scientific">Candidatus Portnoybacteria bacterium CG10_big_fil_rev_8_21_14_0_10_44_7</name>
    <dbReference type="NCBI Taxonomy" id="1974816"/>
    <lineage>
        <taxon>Bacteria</taxon>
        <taxon>Candidatus Portnoyibacteriota</taxon>
    </lineage>
</organism>
<dbReference type="PANTHER" id="PTHR10815">
    <property type="entry name" value="METHYLATED-DNA--PROTEIN-CYSTEINE METHYLTRANSFERASE"/>
    <property type="match status" value="1"/>
</dbReference>
<dbReference type="EMBL" id="PFEA01000013">
    <property type="protein sequence ID" value="PJE60006.1"/>
    <property type="molecule type" value="Genomic_DNA"/>
</dbReference>
<evidence type="ECO:0000256" key="3">
    <source>
        <dbReference type="ARBA" id="ARBA00022679"/>
    </source>
</evidence>
<dbReference type="InterPro" id="IPR036388">
    <property type="entry name" value="WH-like_DNA-bd_sf"/>
</dbReference>
<dbReference type="GO" id="GO:0006281">
    <property type="term" value="P:DNA repair"/>
    <property type="evidence" value="ECO:0007669"/>
    <property type="project" value="UniProtKB-KW"/>
</dbReference>
<dbReference type="AlphaFoldDB" id="A0A2M8KJB2"/>
<keyword evidence="5" id="KW-0234">DNA repair</keyword>
<keyword evidence="4" id="KW-0227">DNA damage</keyword>